<protein>
    <submittedName>
        <fullName evidence="4">ATP12 family protein</fullName>
    </submittedName>
</protein>
<evidence type="ECO:0000313" key="4">
    <source>
        <dbReference type="EMBL" id="MFC3126773.1"/>
    </source>
</evidence>
<dbReference type="Gene3D" id="3.30.2180.10">
    <property type="entry name" value="ATP12-like"/>
    <property type="match status" value="1"/>
</dbReference>
<gene>
    <name evidence="4" type="ORF">ACFOD4_17040</name>
</gene>
<evidence type="ECO:0000313" key="5">
    <source>
        <dbReference type="Proteomes" id="UP001595593"/>
    </source>
</evidence>
<dbReference type="SUPFAM" id="SSF160909">
    <property type="entry name" value="ATP12-like"/>
    <property type="match status" value="1"/>
</dbReference>
<keyword evidence="3" id="KW-0143">Chaperone</keyword>
<accession>A0ABV7G5F2</accession>
<dbReference type="RefSeq" id="WP_379598328.1">
    <property type="nucleotide sequence ID" value="NZ_JBHRTN010000018.1"/>
</dbReference>
<keyword evidence="2" id="KW-0809">Transit peptide</keyword>
<organism evidence="4 5">
    <name type="scientific">Teichococcus globiformis</name>
    <dbReference type="NCBI Taxonomy" id="2307229"/>
    <lineage>
        <taxon>Bacteria</taxon>
        <taxon>Pseudomonadati</taxon>
        <taxon>Pseudomonadota</taxon>
        <taxon>Alphaproteobacteria</taxon>
        <taxon>Acetobacterales</taxon>
        <taxon>Roseomonadaceae</taxon>
        <taxon>Roseomonas</taxon>
    </lineage>
</organism>
<comment type="similarity">
    <text evidence="1">Belongs to the ATP12 family.</text>
</comment>
<sequence length="238" mass="25018">MKRFWDQATVSTVDSAGGGGFTVLLDGRPMRLPGSGILHLPGRALAEAVAEEWQLAGGGKGGEMRLEEVPLTRVAATAMERIAPDPAPSAEAIASYGGTDLLCYRATEAPLAARQAAEWQPLLDWLAQACAAPLRVTEGIMPVAQDSAALAALAQAVAAHPPLELAALGVAVPALGSLALGLALSRGRINAAEACRLAFLDESYQQELWGRDEEAAQRQENVERDVHLAARLLTLARQ</sequence>
<dbReference type="EMBL" id="JBHRTN010000018">
    <property type="protein sequence ID" value="MFC3126773.1"/>
    <property type="molecule type" value="Genomic_DNA"/>
</dbReference>
<dbReference type="Pfam" id="PF07542">
    <property type="entry name" value="ATP12"/>
    <property type="match status" value="1"/>
</dbReference>
<name>A0ABV7G5F2_9PROT</name>
<dbReference type="PANTHER" id="PTHR21013">
    <property type="entry name" value="ATP SYNTHASE MITOCHONDRIAL F1 COMPLEX ASSEMBLY FACTOR 2/ATP12 PROTEIN, MITOCHONDRIAL PRECURSOR"/>
    <property type="match status" value="1"/>
</dbReference>
<reference evidence="5" key="1">
    <citation type="journal article" date="2019" name="Int. J. Syst. Evol. Microbiol.">
        <title>The Global Catalogue of Microorganisms (GCM) 10K type strain sequencing project: providing services to taxonomists for standard genome sequencing and annotation.</title>
        <authorList>
            <consortium name="The Broad Institute Genomics Platform"/>
            <consortium name="The Broad Institute Genome Sequencing Center for Infectious Disease"/>
            <person name="Wu L."/>
            <person name="Ma J."/>
        </authorList>
    </citation>
    <scope>NUCLEOTIDE SEQUENCE [LARGE SCALE GENOMIC DNA]</scope>
    <source>
        <strain evidence="5">KCTC 52094</strain>
    </source>
</reference>
<dbReference type="InterPro" id="IPR023335">
    <property type="entry name" value="ATP12_ortho_dom_sf"/>
</dbReference>
<dbReference type="InterPro" id="IPR042272">
    <property type="entry name" value="ATP12_ATP_synth-F1-assembly_N"/>
</dbReference>
<evidence type="ECO:0000256" key="3">
    <source>
        <dbReference type="ARBA" id="ARBA00023186"/>
    </source>
</evidence>
<dbReference type="InterPro" id="IPR011419">
    <property type="entry name" value="ATP12_ATP_synth-F1-assembly"/>
</dbReference>
<dbReference type="Gene3D" id="1.10.3580.10">
    <property type="entry name" value="ATP12 ATPase"/>
    <property type="match status" value="1"/>
</dbReference>
<dbReference type="Proteomes" id="UP001595593">
    <property type="component" value="Unassembled WGS sequence"/>
</dbReference>
<comment type="caution">
    <text evidence="4">The sequence shown here is derived from an EMBL/GenBank/DDBJ whole genome shotgun (WGS) entry which is preliminary data.</text>
</comment>
<dbReference type="PANTHER" id="PTHR21013:SF10">
    <property type="entry name" value="ATP SYNTHASE MITOCHONDRIAL F1 COMPLEX ASSEMBLY FACTOR 2"/>
    <property type="match status" value="1"/>
</dbReference>
<evidence type="ECO:0000256" key="1">
    <source>
        <dbReference type="ARBA" id="ARBA00008231"/>
    </source>
</evidence>
<evidence type="ECO:0000256" key="2">
    <source>
        <dbReference type="ARBA" id="ARBA00022946"/>
    </source>
</evidence>
<keyword evidence="5" id="KW-1185">Reference proteome</keyword>
<proteinExistence type="inferred from homology"/>